<dbReference type="Proteomes" id="UP000267096">
    <property type="component" value="Unassembled WGS sequence"/>
</dbReference>
<organism evidence="1 2">
    <name type="scientific">Anisakis simplex</name>
    <name type="common">Herring worm</name>
    <dbReference type="NCBI Taxonomy" id="6269"/>
    <lineage>
        <taxon>Eukaryota</taxon>
        <taxon>Metazoa</taxon>
        <taxon>Ecdysozoa</taxon>
        <taxon>Nematoda</taxon>
        <taxon>Chromadorea</taxon>
        <taxon>Rhabditida</taxon>
        <taxon>Spirurina</taxon>
        <taxon>Ascaridomorpha</taxon>
        <taxon>Ascaridoidea</taxon>
        <taxon>Anisakidae</taxon>
        <taxon>Anisakis</taxon>
        <taxon>Anisakis simplex complex</taxon>
    </lineage>
</organism>
<proteinExistence type="predicted"/>
<evidence type="ECO:0000313" key="1">
    <source>
        <dbReference type="EMBL" id="VDK32482.1"/>
    </source>
</evidence>
<dbReference type="AlphaFoldDB" id="A0A3P6P7F7"/>
<name>A0A3P6P7F7_ANISI</name>
<gene>
    <name evidence="1" type="ORF">ASIM_LOCUS8516</name>
</gene>
<accession>A0A3P6P7F7</accession>
<dbReference type="EMBL" id="UYRR01023331">
    <property type="protein sequence ID" value="VDK32482.1"/>
    <property type="molecule type" value="Genomic_DNA"/>
</dbReference>
<keyword evidence="2" id="KW-1185">Reference proteome</keyword>
<reference evidence="1 2" key="1">
    <citation type="submission" date="2018-11" db="EMBL/GenBank/DDBJ databases">
        <authorList>
            <consortium name="Pathogen Informatics"/>
        </authorList>
    </citation>
    <scope>NUCLEOTIDE SEQUENCE [LARGE SCALE GENOMIC DNA]</scope>
</reference>
<protein>
    <submittedName>
        <fullName evidence="1">Uncharacterized protein</fullName>
    </submittedName>
</protein>
<sequence>MLCLLDVVLQIFVVRVTVRLKVKRHMRSLLRPHNRYFIHFFN</sequence>
<evidence type="ECO:0000313" key="2">
    <source>
        <dbReference type="Proteomes" id="UP000267096"/>
    </source>
</evidence>